<evidence type="ECO:0000256" key="5">
    <source>
        <dbReference type="ARBA" id="ARBA00023136"/>
    </source>
</evidence>
<feature type="transmembrane region" description="Helical" evidence="6">
    <location>
        <begin position="69"/>
        <end position="88"/>
    </location>
</feature>
<keyword evidence="2 6" id="KW-0812">Transmembrane</keyword>
<feature type="transmembrane region" description="Helical" evidence="6">
    <location>
        <begin position="280"/>
        <end position="309"/>
    </location>
</feature>
<name>A0ABW4W5S2_9BACI</name>
<comment type="subcellular location">
    <subcellularLocation>
        <location evidence="1">Membrane</location>
        <topology evidence="1">Multi-pass membrane protein</topology>
    </subcellularLocation>
</comment>
<keyword evidence="3" id="KW-0133">Cell shape</keyword>
<reference evidence="8" key="1">
    <citation type="journal article" date="2019" name="Int. J. Syst. Evol. Microbiol.">
        <title>The Global Catalogue of Microorganisms (GCM) 10K type strain sequencing project: providing services to taxonomists for standard genome sequencing and annotation.</title>
        <authorList>
            <consortium name="The Broad Institute Genomics Platform"/>
            <consortium name="The Broad Institute Genome Sequencing Center for Infectious Disease"/>
            <person name="Wu L."/>
            <person name="Ma J."/>
        </authorList>
    </citation>
    <scope>NUCLEOTIDE SEQUENCE [LARGE SCALE GENOMIC DNA]</scope>
    <source>
        <strain evidence="8">R28</strain>
    </source>
</reference>
<keyword evidence="5 6" id="KW-0472">Membrane</keyword>
<keyword evidence="8" id="KW-1185">Reference proteome</keyword>
<evidence type="ECO:0000256" key="1">
    <source>
        <dbReference type="ARBA" id="ARBA00004141"/>
    </source>
</evidence>
<organism evidence="7 8">
    <name type="scientific">Ornithinibacillus salinisoli</name>
    <dbReference type="NCBI Taxonomy" id="1848459"/>
    <lineage>
        <taxon>Bacteria</taxon>
        <taxon>Bacillati</taxon>
        <taxon>Bacillota</taxon>
        <taxon>Bacilli</taxon>
        <taxon>Bacillales</taxon>
        <taxon>Bacillaceae</taxon>
        <taxon>Ornithinibacillus</taxon>
    </lineage>
</organism>
<feature type="transmembrane region" description="Helical" evidence="6">
    <location>
        <begin position="168"/>
        <end position="184"/>
    </location>
</feature>
<feature type="transmembrane region" description="Helical" evidence="6">
    <location>
        <begin position="13"/>
        <end position="31"/>
    </location>
</feature>
<evidence type="ECO:0000256" key="4">
    <source>
        <dbReference type="ARBA" id="ARBA00022989"/>
    </source>
</evidence>
<evidence type="ECO:0000313" key="8">
    <source>
        <dbReference type="Proteomes" id="UP001597383"/>
    </source>
</evidence>
<accession>A0ABW4W5S2</accession>
<feature type="transmembrane region" description="Helical" evidence="6">
    <location>
        <begin position="43"/>
        <end position="63"/>
    </location>
</feature>
<dbReference type="PANTHER" id="PTHR30474">
    <property type="entry name" value="CELL CYCLE PROTEIN"/>
    <property type="match status" value="1"/>
</dbReference>
<dbReference type="EMBL" id="JBHUHQ010000038">
    <property type="protein sequence ID" value="MFD2046471.1"/>
    <property type="molecule type" value="Genomic_DNA"/>
</dbReference>
<keyword evidence="4 6" id="KW-1133">Transmembrane helix</keyword>
<dbReference type="Proteomes" id="UP001597383">
    <property type="component" value="Unassembled WGS sequence"/>
</dbReference>
<feature type="transmembrane region" description="Helical" evidence="6">
    <location>
        <begin position="191"/>
        <end position="211"/>
    </location>
</feature>
<dbReference type="PANTHER" id="PTHR30474:SF1">
    <property type="entry name" value="PEPTIDOGLYCAN GLYCOSYLTRANSFERASE MRDB"/>
    <property type="match status" value="1"/>
</dbReference>
<comment type="caution">
    <text evidence="7">The sequence shown here is derived from an EMBL/GenBank/DDBJ whole genome shotgun (WGS) entry which is preliminary data.</text>
</comment>
<gene>
    <name evidence="7" type="ORF">ACFSJF_19560</name>
</gene>
<proteinExistence type="predicted"/>
<evidence type="ECO:0000256" key="2">
    <source>
        <dbReference type="ARBA" id="ARBA00022692"/>
    </source>
</evidence>
<dbReference type="InterPro" id="IPR018365">
    <property type="entry name" value="Cell_cycle_FtsW-rel_CS"/>
</dbReference>
<evidence type="ECO:0000256" key="3">
    <source>
        <dbReference type="ARBA" id="ARBA00022960"/>
    </source>
</evidence>
<feature type="transmembrane region" description="Helical" evidence="6">
    <location>
        <begin position="145"/>
        <end position="162"/>
    </location>
</feature>
<feature type="transmembrane region" description="Helical" evidence="6">
    <location>
        <begin position="321"/>
        <end position="341"/>
    </location>
</feature>
<dbReference type="InterPro" id="IPR001182">
    <property type="entry name" value="FtsW/RodA"/>
</dbReference>
<sequence>MSKKQSYFFQNDLIILLILFICVSLLAIYNAEQMPQNAGENYVFKQIIWFSVGICILATIQYFELDQLYKASIFIYSIGVLVLIVLLISPESIAAEVRGTKSWFTFPGLSLQPAEFTKITTILFLAAAISQHKSKYEMATIKSDILLLIKIGLITVIPVFFILLQPDFGTSMVYVFIAGMLVLLSGIDWKIIASLIAIVTAVAASALALILRFPELSQDLIGIEPYQINRILTWFDSTQQSTNDTWQFDLSMLAIGSGQLFGKGMNGLQVVNLPDAHTDFIFSIIGESFGFIGSASVILLYFLMLYRLVTLGLNSYKNSSFGSYICFGFMSLLLIHAFQNIGMTIGIMPITGIPLLLISYGGSSVLSTMIGFGLVYRVAVENTIKNDYLFK</sequence>
<evidence type="ECO:0000313" key="7">
    <source>
        <dbReference type="EMBL" id="MFD2046471.1"/>
    </source>
</evidence>
<feature type="transmembrane region" description="Helical" evidence="6">
    <location>
        <begin position="353"/>
        <end position="376"/>
    </location>
</feature>
<dbReference type="Pfam" id="PF01098">
    <property type="entry name" value="FTSW_RODA_SPOVE"/>
    <property type="match status" value="1"/>
</dbReference>
<protein>
    <submittedName>
        <fullName evidence="7">FtsW/RodA/SpoVE family cell cycle protein</fullName>
    </submittedName>
</protein>
<evidence type="ECO:0000256" key="6">
    <source>
        <dbReference type="SAM" id="Phobius"/>
    </source>
</evidence>
<dbReference type="RefSeq" id="WP_377558448.1">
    <property type="nucleotide sequence ID" value="NZ_JBHUHQ010000038.1"/>
</dbReference>
<dbReference type="PROSITE" id="PS00428">
    <property type="entry name" value="FTSW_RODA_SPOVE"/>
    <property type="match status" value="1"/>
</dbReference>